<dbReference type="Pfam" id="PF00096">
    <property type="entry name" value="zf-C2H2"/>
    <property type="match status" value="8"/>
</dbReference>
<dbReference type="SUPFAM" id="SSF57667">
    <property type="entry name" value="beta-beta-alpha zinc fingers"/>
    <property type="match status" value="5"/>
</dbReference>
<dbReference type="Pfam" id="PF07776">
    <property type="entry name" value="zf-AD"/>
    <property type="match status" value="1"/>
</dbReference>
<keyword evidence="5" id="KW-0863">Zinc-finger</keyword>
<dbReference type="GO" id="GO:0040029">
    <property type="term" value="P:epigenetic regulation of gene expression"/>
    <property type="evidence" value="ECO:0007669"/>
    <property type="project" value="UniProtKB-ARBA"/>
</dbReference>
<gene>
    <name evidence="12" type="primary">5575409</name>
</gene>
<dbReference type="PROSITE" id="PS00028">
    <property type="entry name" value="ZINC_FINGER_C2H2_1"/>
    <property type="match status" value="11"/>
</dbReference>
<keyword evidence="9" id="KW-0804">Transcription</keyword>
<feature type="compositionally biased region" description="Polar residues" evidence="11">
    <location>
        <begin position="33"/>
        <end position="51"/>
    </location>
</feature>
<dbReference type="Pfam" id="PF13912">
    <property type="entry name" value="zf-C2H2_6"/>
    <property type="match status" value="1"/>
</dbReference>
<dbReference type="FunFam" id="3.30.160.60:FF:001480">
    <property type="entry name" value="Si:cabz01071911.3"/>
    <property type="match status" value="1"/>
</dbReference>
<dbReference type="VEuPathDB" id="VectorBase:AAEL011812"/>
<keyword evidence="3" id="KW-0479">Metal-binding</keyword>
<evidence type="ECO:0000256" key="2">
    <source>
        <dbReference type="ARBA" id="ARBA00006991"/>
    </source>
</evidence>
<sequence length="719" mass="81499">MNGHFLHPHGLSFNSDLTAATIAAVPLGDGSGEPQSGTPAAASVTLQVQQPSTSSAGTGSATGNPKIIYLDRVCRTCLVEKEKEQLKDLFEFCLDETLMACVNITIEESDGLPCHICMECLQEVERIVNFRQMCERSDVAIRNLIEKSVIIEQDSQTKYEVLNVVLTDSNGNTETSAVVVPIEELRFQLMNGGSISNAVPSEAINIPIMELNNAVQLSNFEEVVKANNIEITIPKDNLEVGFATPTEMLATETNSNEIPLEEDAPITVNPSELLNEPAPTPPLPDSQPEERLQEEIAIIENLKQELSEFIGSGCADMAKDQELDDNDDDEMIHVDYLKDALTEEYIQSMEKQLASSVAPTNNPVQDRLEQDNFDCLINDDEERVQAVGQLQEWQEDEDELFNDDDDSNGRHCKVCDMEFEDNRQYRRHVKKHSEKRYECEYCQRRFAEQSLLRNHILRHTGEKAHVCEVCNSRFYEKNLLNLHMRTHGEERPFVCDTCGKRFKTKSLLNTHTKIHTGEKSHVCSVCGKGFTLSWQLKAHTRTHTNERPFECPYCHKRFNQNGNLIIHIRIHTGERPFQCSLCEKAYPSQGELSSHMRQHTGEKKAKNYSCTVCGKAFASNGDLKIHMRTHTKEKPYTCQMCGKSFMLHVHLTVHMRSHTGEKPFACTLCEKAFATNFQLKNHTYVHTGEKNFACDVCNRRFSSLANRNTHRKTHDRKIS</sequence>
<name>A0A1S4FUS7_AEDAE</name>
<evidence type="ECO:0000256" key="6">
    <source>
        <dbReference type="ARBA" id="ARBA00022833"/>
    </source>
</evidence>
<dbReference type="FunFam" id="3.30.160.60:FF:000072">
    <property type="entry name" value="zinc finger protein 143 isoform X1"/>
    <property type="match status" value="1"/>
</dbReference>
<dbReference type="FunFam" id="3.30.160.60:FF:000328">
    <property type="entry name" value="Zinc finger protein 1079"/>
    <property type="match status" value="1"/>
</dbReference>
<dbReference type="GO" id="GO:0000977">
    <property type="term" value="F:RNA polymerase II transcription regulatory region sequence-specific DNA binding"/>
    <property type="evidence" value="ECO:0007669"/>
    <property type="project" value="TreeGrafter"/>
</dbReference>
<organism evidence="12 13">
    <name type="scientific">Aedes aegypti</name>
    <name type="common">Yellowfever mosquito</name>
    <name type="synonym">Culex aegypti</name>
    <dbReference type="NCBI Taxonomy" id="7159"/>
    <lineage>
        <taxon>Eukaryota</taxon>
        <taxon>Metazoa</taxon>
        <taxon>Ecdysozoa</taxon>
        <taxon>Arthropoda</taxon>
        <taxon>Hexapoda</taxon>
        <taxon>Insecta</taxon>
        <taxon>Pterygota</taxon>
        <taxon>Neoptera</taxon>
        <taxon>Endopterygota</taxon>
        <taxon>Diptera</taxon>
        <taxon>Nematocera</taxon>
        <taxon>Culicoidea</taxon>
        <taxon>Culicidae</taxon>
        <taxon>Culicinae</taxon>
        <taxon>Aedini</taxon>
        <taxon>Aedes</taxon>
        <taxon>Stegomyia</taxon>
    </lineage>
</organism>
<evidence type="ECO:0000256" key="11">
    <source>
        <dbReference type="SAM" id="MobiDB-lite"/>
    </source>
</evidence>
<dbReference type="InParanoid" id="A0A1S4FUS7"/>
<dbReference type="InterPro" id="IPR013087">
    <property type="entry name" value="Znf_C2H2_type"/>
</dbReference>
<dbReference type="GO" id="GO:0008270">
    <property type="term" value="F:zinc ion binding"/>
    <property type="evidence" value="ECO:0007669"/>
    <property type="project" value="UniProtKB-UniRule"/>
</dbReference>
<comment type="similarity">
    <text evidence="2">Belongs to the krueppel C2H2-type zinc-finger protein family.</text>
</comment>
<dbReference type="InterPro" id="IPR012934">
    <property type="entry name" value="Znf_AD"/>
</dbReference>
<evidence type="ECO:0000256" key="4">
    <source>
        <dbReference type="ARBA" id="ARBA00022737"/>
    </source>
</evidence>
<dbReference type="FunFam" id="3.30.160.60:FF:000690">
    <property type="entry name" value="Zinc finger protein 354C"/>
    <property type="match status" value="1"/>
</dbReference>
<dbReference type="Proteomes" id="UP000008820">
    <property type="component" value="Chromosome 3"/>
</dbReference>
<proteinExistence type="inferred from homology"/>
<keyword evidence="6" id="KW-0862">Zinc</keyword>
<dbReference type="SMART" id="SM00355">
    <property type="entry name" value="ZnF_C2H2"/>
    <property type="match status" value="11"/>
</dbReference>
<evidence type="ECO:0000256" key="1">
    <source>
        <dbReference type="ARBA" id="ARBA00004123"/>
    </source>
</evidence>
<dbReference type="Gene3D" id="3.40.1800.20">
    <property type="match status" value="1"/>
</dbReference>
<feature type="region of interest" description="Disordered" evidence="11">
    <location>
        <begin position="28"/>
        <end position="60"/>
    </location>
</feature>
<accession>A0A1S4FUS7</accession>
<dbReference type="PROSITE" id="PS51915">
    <property type="entry name" value="ZAD"/>
    <property type="match status" value="1"/>
</dbReference>
<evidence type="ECO:0000313" key="13">
    <source>
        <dbReference type="Proteomes" id="UP000008820"/>
    </source>
</evidence>
<dbReference type="AlphaFoldDB" id="A0A1S4FUS7"/>
<keyword evidence="7" id="KW-0805">Transcription regulation</keyword>
<dbReference type="FunFam" id="3.30.160.60:FF:000145">
    <property type="entry name" value="Zinc finger protein 574"/>
    <property type="match status" value="1"/>
</dbReference>
<dbReference type="PROSITE" id="PS50157">
    <property type="entry name" value="ZINC_FINGER_C2H2_2"/>
    <property type="match status" value="11"/>
</dbReference>
<evidence type="ECO:0000256" key="7">
    <source>
        <dbReference type="ARBA" id="ARBA00023015"/>
    </source>
</evidence>
<dbReference type="EnsemblMetazoa" id="AAEL011812-RA">
    <property type="protein sequence ID" value="AAEL011812-PA"/>
    <property type="gene ID" value="AAEL011812"/>
</dbReference>
<dbReference type="PANTHER" id="PTHR14196:SF12">
    <property type="entry name" value="ZINC FINGER PROTEIN 208-LIKE"/>
    <property type="match status" value="1"/>
</dbReference>
<evidence type="ECO:0000256" key="5">
    <source>
        <dbReference type="ARBA" id="ARBA00022771"/>
    </source>
</evidence>
<dbReference type="InterPro" id="IPR050717">
    <property type="entry name" value="C2H2-ZF_Transcription_Reg"/>
</dbReference>
<dbReference type="SUPFAM" id="SSF57716">
    <property type="entry name" value="Glucocorticoid receptor-like (DNA-binding domain)"/>
    <property type="match status" value="1"/>
</dbReference>
<reference evidence="12 13" key="1">
    <citation type="submission" date="2017-06" db="EMBL/GenBank/DDBJ databases">
        <title>Aedes aegypti genome working group (AGWG) sequencing and assembly.</title>
        <authorList>
            <consortium name="Aedes aegypti Genome Working Group (AGWG)"/>
            <person name="Matthews B.J."/>
        </authorList>
    </citation>
    <scope>NUCLEOTIDE SEQUENCE [LARGE SCALE GENOMIC DNA]</scope>
    <source>
        <strain evidence="12 13">LVP_AGWG</strain>
    </source>
</reference>
<evidence type="ECO:0000256" key="10">
    <source>
        <dbReference type="ARBA" id="ARBA00023242"/>
    </source>
</evidence>
<dbReference type="FunFam" id="3.30.160.60:FF:000446">
    <property type="entry name" value="Zinc finger protein"/>
    <property type="match status" value="2"/>
</dbReference>
<dbReference type="SMART" id="SM00868">
    <property type="entry name" value="zf-AD"/>
    <property type="match status" value="1"/>
</dbReference>
<evidence type="ECO:0000256" key="9">
    <source>
        <dbReference type="ARBA" id="ARBA00023163"/>
    </source>
</evidence>
<dbReference type="InterPro" id="IPR036236">
    <property type="entry name" value="Znf_C2H2_sf"/>
</dbReference>
<reference evidence="12" key="2">
    <citation type="submission" date="2020-05" db="UniProtKB">
        <authorList>
            <consortium name="EnsemblMetazoa"/>
        </authorList>
    </citation>
    <scope>IDENTIFICATION</scope>
    <source>
        <strain evidence="12">LVP_AGWG</strain>
    </source>
</reference>
<dbReference type="GO" id="GO:0000785">
    <property type="term" value="C:chromatin"/>
    <property type="evidence" value="ECO:0007669"/>
    <property type="project" value="UniProtKB-ARBA"/>
</dbReference>
<keyword evidence="8" id="KW-0238">DNA-binding</keyword>
<comment type="subcellular location">
    <subcellularLocation>
        <location evidence="1">Nucleus</location>
    </subcellularLocation>
</comment>
<dbReference type="PANTHER" id="PTHR14196">
    <property type="entry name" value="ODD-SKIPPED - RELATED"/>
    <property type="match status" value="1"/>
</dbReference>
<evidence type="ECO:0000256" key="3">
    <source>
        <dbReference type="ARBA" id="ARBA00022723"/>
    </source>
</evidence>
<dbReference type="GO" id="GO:0005634">
    <property type="term" value="C:nucleus"/>
    <property type="evidence" value="ECO:0007669"/>
    <property type="project" value="UniProtKB-SubCell"/>
</dbReference>
<dbReference type="OrthoDB" id="8895262at2759"/>
<dbReference type="GO" id="GO:0003682">
    <property type="term" value="F:chromatin binding"/>
    <property type="evidence" value="ECO:0007669"/>
    <property type="project" value="UniProtKB-ARBA"/>
</dbReference>
<protein>
    <submittedName>
        <fullName evidence="12">Uncharacterized protein</fullName>
    </submittedName>
</protein>
<dbReference type="FunFam" id="3.30.160.60:FF:000110">
    <property type="entry name" value="Zinc finger protein-like"/>
    <property type="match status" value="1"/>
</dbReference>
<dbReference type="FunFam" id="3.30.160.60:FF:002343">
    <property type="entry name" value="Zinc finger protein 33A"/>
    <property type="match status" value="1"/>
</dbReference>
<dbReference type="Gene3D" id="3.30.160.60">
    <property type="entry name" value="Classic Zinc Finger"/>
    <property type="match status" value="10"/>
</dbReference>
<evidence type="ECO:0000256" key="8">
    <source>
        <dbReference type="ARBA" id="ARBA00023125"/>
    </source>
</evidence>
<keyword evidence="10" id="KW-0539">Nucleus</keyword>
<keyword evidence="13" id="KW-1185">Reference proteome</keyword>
<dbReference type="GO" id="GO:0000981">
    <property type="term" value="F:DNA-binding transcription factor activity, RNA polymerase II-specific"/>
    <property type="evidence" value="ECO:0007669"/>
    <property type="project" value="TreeGrafter"/>
</dbReference>
<keyword evidence="4" id="KW-0677">Repeat</keyword>
<dbReference type="FunFam" id="3.30.160.60:FF:000839">
    <property type="entry name" value="Zinc finger protein 691"/>
    <property type="match status" value="1"/>
</dbReference>
<evidence type="ECO:0000313" key="12">
    <source>
        <dbReference type="EnsemblMetazoa" id="AAEL011812-PA"/>
    </source>
</evidence>